<organism evidence="5 6">
    <name type="scientific">Pseudoprimorskyibacter insulae</name>
    <dbReference type="NCBI Taxonomy" id="1695997"/>
    <lineage>
        <taxon>Bacteria</taxon>
        <taxon>Pseudomonadati</taxon>
        <taxon>Pseudomonadota</taxon>
        <taxon>Alphaproteobacteria</taxon>
        <taxon>Rhodobacterales</taxon>
        <taxon>Paracoccaceae</taxon>
        <taxon>Pseudoprimorskyibacter</taxon>
    </lineage>
</organism>
<reference evidence="6" key="1">
    <citation type="submission" date="2018-03" db="EMBL/GenBank/DDBJ databases">
        <authorList>
            <person name="Rodrigo-Torres L."/>
            <person name="Arahal R. D."/>
            <person name="Lucena T."/>
        </authorList>
    </citation>
    <scope>NUCLEOTIDE SEQUENCE [LARGE SCALE GENOMIC DNA]</scope>
    <source>
        <strain evidence="6">CECT 8871</strain>
    </source>
</reference>
<dbReference type="AlphaFoldDB" id="A0A2R8B0S5"/>
<comment type="similarity">
    <text evidence="1">Belongs to the NAD(P)-dependent epimerase/dehydratase family.</text>
</comment>
<dbReference type="Gene3D" id="3.40.50.720">
    <property type="entry name" value="NAD(P)-binding Rossmann-like Domain"/>
    <property type="match status" value="1"/>
</dbReference>
<dbReference type="EMBL" id="OMOJ01000016">
    <property type="protein sequence ID" value="SPF81876.1"/>
    <property type="molecule type" value="Genomic_DNA"/>
</dbReference>
<dbReference type="Proteomes" id="UP000244904">
    <property type="component" value="Unassembled WGS sequence"/>
</dbReference>
<dbReference type="PANTHER" id="PTHR43103">
    <property type="entry name" value="NUCLEOSIDE-DIPHOSPHATE-SUGAR EPIMERASE"/>
    <property type="match status" value="1"/>
</dbReference>
<keyword evidence="3" id="KW-0520">NAD</keyword>
<accession>A0A2R8B0S5</accession>
<evidence type="ECO:0000256" key="3">
    <source>
        <dbReference type="ARBA" id="ARBA00023027"/>
    </source>
</evidence>
<dbReference type="GO" id="GO:0050388">
    <property type="term" value="F:uronate dehydrogenase activity"/>
    <property type="evidence" value="ECO:0007669"/>
    <property type="project" value="UniProtKB-EC"/>
</dbReference>
<keyword evidence="2 5" id="KW-0560">Oxidoreductase</keyword>
<name>A0A2R8B0S5_9RHOB</name>
<dbReference type="CDD" id="cd08946">
    <property type="entry name" value="SDR_e"/>
    <property type="match status" value="1"/>
</dbReference>
<protein>
    <submittedName>
        <fullName evidence="5">Uronate dehydrogenase</fullName>
        <ecNumber evidence="5">1.1.1.203</ecNumber>
    </submittedName>
</protein>
<keyword evidence="6" id="KW-1185">Reference proteome</keyword>
<dbReference type="SUPFAM" id="SSF51735">
    <property type="entry name" value="NAD(P)-binding Rossmann-fold domains"/>
    <property type="match status" value="1"/>
</dbReference>
<evidence type="ECO:0000313" key="6">
    <source>
        <dbReference type="Proteomes" id="UP000244904"/>
    </source>
</evidence>
<proteinExistence type="inferred from homology"/>
<feature type="domain" description="NAD-dependent epimerase/dehydratase" evidence="4">
    <location>
        <begin position="11"/>
        <end position="169"/>
    </location>
</feature>
<dbReference type="InterPro" id="IPR036291">
    <property type="entry name" value="NAD(P)-bd_dom_sf"/>
</dbReference>
<evidence type="ECO:0000313" key="5">
    <source>
        <dbReference type="EMBL" id="SPF81876.1"/>
    </source>
</evidence>
<sequence length="274" mass="30017">MKGHVLIKKLLLTGATGSMGTAIRPLLAALAETVVVSGRRDITDLMPHEESRKASLDSADDVLRAVDGCDAIIHLGGYSVEGPFHPIMQANILGLYNIYEAARANGMPRILFASSNHVVGYHPQAEVLDNTALPRPDSLYGVSKVFGEALARFYFEKFGQQTAILRIGSCFDKPVDHRMLSTWLSYRDFVAFARAAFTVPVLGCPIVYGASANDRSFWDNSKSNYLGWQPQDNAEAYLAEVLQAVPNPDPNDPLHLFQGGKFTDIPILKEGNHD</sequence>
<dbReference type="Pfam" id="PF01370">
    <property type="entry name" value="Epimerase"/>
    <property type="match status" value="1"/>
</dbReference>
<dbReference type="PANTHER" id="PTHR43103:SF5">
    <property type="entry name" value="4-EPIMERASE, PUTATIVE (AFU_ORTHOLOGUE AFUA_7G00360)-RELATED"/>
    <property type="match status" value="1"/>
</dbReference>
<evidence type="ECO:0000256" key="1">
    <source>
        <dbReference type="ARBA" id="ARBA00007637"/>
    </source>
</evidence>
<gene>
    <name evidence="5" type="primary">udh_3</name>
    <name evidence="5" type="ORF">PRI8871_03702</name>
</gene>
<evidence type="ECO:0000259" key="4">
    <source>
        <dbReference type="Pfam" id="PF01370"/>
    </source>
</evidence>
<dbReference type="EC" id="1.1.1.203" evidence="5"/>
<evidence type="ECO:0000256" key="2">
    <source>
        <dbReference type="ARBA" id="ARBA00023002"/>
    </source>
</evidence>
<dbReference type="InterPro" id="IPR001509">
    <property type="entry name" value="Epimerase_deHydtase"/>
</dbReference>